<accession>A0ABD0JPN1</accession>
<name>A0ABD0JPN1_9CAEN</name>
<sequence>CLSKTVVCDGVEHCFDGSDEAKSMTSLDMSRVALREIDLGVFALFPNLKSLNLSQCGVKRAVRDNITLLSELRWLDLSGCP</sequence>
<evidence type="ECO:0000313" key="2">
    <source>
        <dbReference type="EMBL" id="KAK7476432.1"/>
    </source>
</evidence>
<organism evidence="2 3">
    <name type="scientific">Batillaria attramentaria</name>
    <dbReference type="NCBI Taxonomy" id="370345"/>
    <lineage>
        <taxon>Eukaryota</taxon>
        <taxon>Metazoa</taxon>
        <taxon>Spiralia</taxon>
        <taxon>Lophotrochozoa</taxon>
        <taxon>Mollusca</taxon>
        <taxon>Gastropoda</taxon>
        <taxon>Caenogastropoda</taxon>
        <taxon>Sorbeoconcha</taxon>
        <taxon>Cerithioidea</taxon>
        <taxon>Batillariidae</taxon>
        <taxon>Batillaria</taxon>
    </lineage>
</organism>
<dbReference type="InterPro" id="IPR032675">
    <property type="entry name" value="LRR_dom_sf"/>
</dbReference>
<comment type="caution">
    <text evidence="2">The sequence shown here is derived from an EMBL/GenBank/DDBJ whole genome shotgun (WGS) entry which is preliminary data.</text>
</comment>
<dbReference type="AlphaFoldDB" id="A0ABD0JPN1"/>
<dbReference type="InterPro" id="IPR001611">
    <property type="entry name" value="Leu-rich_rpt"/>
</dbReference>
<dbReference type="Gene3D" id="3.80.10.10">
    <property type="entry name" value="Ribonuclease Inhibitor"/>
    <property type="match status" value="1"/>
</dbReference>
<dbReference type="Gene3D" id="4.10.400.10">
    <property type="entry name" value="Low-density Lipoprotein Receptor"/>
    <property type="match status" value="1"/>
</dbReference>
<keyword evidence="1" id="KW-1015">Disulfide bond</keyword>
<keyword evidence="3" id="KW-1185">Reference proteome</keyword>
<dbReference type="Pfam" id="PF13855">
    <property type="entry name" value="LRR_8"/>
    <property type="match status" value="1"/>
</dbReference>
<evidence type="ECO:0000313" key="3">
    <source>
        <dbReference type="Proteomes" id="UP001519460"/>
    </source>
</evidence>
<dbReference type="SUPFAM" id="SSF52058">
    <property type="entry name" value="L domain-like"/>
    <property type="match status" value="1"/>
</dbReference>
<feature type="non-terminal residue" evidence="2">
    <location>
        <position position="81"/>
    </location>
</feature>
<protein>
    <submittedName>
        <fullName evidence="2">Uncharacterized protein</fullName>
    </submittedName>
</protein>
<dbReference type="Proteomes" id="UP001519460">
    <property type="component" value="Unassembled WGS sequence"/>
</dbReference>
<evidence type="ECO:0000256" key="1">
    <source>
        <dbReference type="ARBA" id="ARBA00023157"/>
    </source>
</evidence>
<feature type="non-terminal residue" evidence="2">
    <location>
        <position position="1"/>
    </location>
</feature>
<dbReference type="InterPro" id="IPR036055">
    <property type="entry name" value="LDL_receptor-like_sf"/>
</dbReference>
<proteinExistence type="predicted"/>
<dbReference type="EMBL" id="JACVVK020000376">
    <property type="protein sequence ID" value="KAK7476432.1"/>
    <property type="molecule type" value="Genomic_DNA"/>
</dbReference>
<gene>
    <name evidence="2" type="ORF">BaRGS_00032357</name>
</gene>
<reference evidence="2 3" key="1">
    <citation type="journal article" date="2023" name="Sci. Data">
        <title>Genome assembly of the Korean intertidal mud-creeper Batillaria attramentaria.</title>
        <authorList>
            <person name="Patra A.K."/>
            <person name="Ho P.T."/>
            <person name="Jun S."/>
            <person name="Lee S.J."/>
            <person name="Kim Y."/>
            <person name="Won Y.J."/>
        </authorList>
    </citation>
    <scope>NUCLEOTIDE SEQUENCE [LARGE SCALE GENOMIC DNA]</scope>
    <source>
        <strain evidence="2">Wonlab-2016</strain>
    </source>
</reference>